<dbReference type="EMBL" id="AP024480">
    <property type="protein sequence ID" value="BCS82087.1"/>
    <property type="molecule type" value="Genomic_DNA"/>
</dbReference>
<dbReference type="PROSITE" id="PS50928">
    <property type="entry name" value="ABC_TM1"/>
    <property type="match status" value="1"/>
</dbReference>
<keyword evidence="6 7" id="KW-0472">Membrane</keyword>
<evidence type="ECO:0000259" key="8">
    <source>
        <dbReference type="PROSITE" id="PS50928"/>
    </source>
</evidence>
<dbReference type="CDD" id="cd06261">
    <property type="entry name" value="TM_PBP2"/>
    <property type="match status" value="1"/>
</dbReference>
<accession>A0ABN6E961</accession>
<keyword evidence="5 7" id="KW-1133">Transmembrane helix</keyword>
<evidence type="ECO:0000256" key="2">
    <source>
        <dbReference type="ARBA" id="ARBA00022448"/>
    </source>
</evidence>
<evidence type="ECO:0000256" key="3">
    <source>
        <dbReference type="ARBA" id="ARBA00022475"/>
    </source>
</evidence>
<dbReference type="Gene3D" id="1.10.3720.10">
    <property type="entry name" value="MetI-like"/>
    <property type="match status" value="1"/>
</dbReference>
<evidence type="ECO:0000256" key="6">
    <source>
        <dbReference type="ARBA" id="ARBA00023136"/>
    </source>
</evidence>
<evidence type="ECO:0000256" key="7">
    <source>
        <dbReference type="SAM" id="Phobius"/>
    </source>
</evidence>
<dbReference type="SUPFAM" id="SSF161098">
    <property type="entry name" value="MetI-like"/>
    <property type="match status" value="1"/>
</dbReference>
<name>A0ABN6E961_9FIRM</name>
<feature type="transmembrane region" description="Helical" evidence="7">
    <location>
        <begin position="15"/>
        <end position="38"/>
    </location>
</feature>
<feature type="transmembrane region" description="Helical" evidence="7">
    <location>
        <begin position="148"/>
        <end position="170"/>
    </location>
</feature>
<feature type="transmembrane region" description="Helical" evidence="7">
    <location>
        <begin position="269"/>
        <end position="286"/>
    </location>
</feature>
<gene>
    <name evidence="9" type="ORF">CaldiYA01_20470</name>
</gene>
<proteinExistence type="predicted"/>
<evidence type="ECO:0000256" key="4">
    <source>
        <dbReference type="ARBA" id="ARBA00022692"/>
    </source>
</evidence>
<comment type="subcellular location">
    <subcellularLocation>
        <location evidence="1">Cell membrane</location>
        <topology evidence="1">Multi-pass membrane protein</topology>
    </subcellularLocation>
</comment>
<keyword evidence="4 7" id="KW-0812">Transmembrane</keyword>
<feature type="transmembrane region" description="Helical" evidence="7">
    <location>
        <begin position="118"/>
        <end position="136"/>
    </location>
</feature>
<dbReference type="PROSITE" id="PS51257">
    <property type="entry name" value="PROKAR_LIPOPROTEIN"/>
    <property type="match status" value="1"/>
</dbReference>
<keyword evidence="3" id="KW-1003">Cell membrane</keyword>
<protein>
    <submittedName>
        <fullName evidence="9">Sugar ABC transporter permease</fullName>
    </submittedName>
</protein>
<feature type="transmembrane region" description="Helical" evidence="7">
    <location>
        <begin position="83"/>
        <end position="106"/>
    </location>
</feature>
<sequence length="301" mass="34472">MHKSSIVGRGQIDKIIFNFLSYTIVGIFALACILPFYLVVIGSFSDERTIITEGYSLVIKKFSLEAYKLIFKNPISIIRAYEITIFVTVVGTICNLFITLMTAYVLARKDFPWRNGIMFFFFFTTLFNGGLVPWYLLCSEVLKFNDKIYALILPLMFSVWNMIIATNYIRNNIPFEIIESAKIDGAGDFTMFIKLIVPLCKPLTATLALFTALAYWNDWYNCMLFIRNENMYTLQYYLQELLNSAEAIRRIAEKSGRIVQALPMESTKMAMTVIATGPIILLYPFLQKYFIKGITIGALKG</sequence>
<feature type="domain" description="ABC transmembrane type-1" evidence="8">
    <location>
        <begin position="81"/>
        <end position="286"/>
    </location>
</feature>
<dbReference type="InterPro" id="IPR000515">
    <property type="entry name" value="MetI-like"/>
</dbReference>
<dbReference type="InterPro" id="IPR035906">
    <property type="entry name" value="MetI-like_sf"/>
</dbReference>
<dbReference type="RefSeq" id="WP_207179374.1">
    <property type="nucleotide sequence ID" value="NZ_AP024480.1"/>
</dbReference>
<dbReference type="Proteomes" id="UP000663623">
    <property type="component" value="Chromosome"/>
</dbReference>
<organism evidence="9 10">
    <name type="scientific">Caldicellulosiruptor diazotrophicus</name>
    <dbReference type="NCBI Taxonomy" id="2806205"/>
    <lineage>
        <taxon>Bacteria</taxon>
        <taxon>Bacillati</taxon>
        <taxon>Bacillota</taxon>
        <taxon>Bacillota incertae sedis</taxon>
        <taxon>Caldicellulosiruptorales</taxon>
        <taxon>Caldicellulosiruptoraceae</taxon>
        <taxon>Caldicellulosiruptor</taxon>
    </lineage>
</organism>
<evidence type="ECO:0000313" key="10">
    <source>
        <dbReference type="Proteomes" id="UP000663623"/>
    </source>
</evidence>
<evidence type="ECO:0000256" key="1">
    <source>
        <dbReference type="ARBA" id="ARBA00004651"/>
    </source>
</evidence>
<dbReference type="PANTHER" id="PTHR43744:SF9">
    <property type="entry name" value="POLYGALACTURONAN_RHAMNOGALACTURONAN TRANSPORT SYSTEM PERMEASE PROTEIN YTCP"/>
    <property type="match status" value="1"/>
</dbReference>
<keyword evidence="2" id="KW-0813">Transport</keyword>
<evidence type="ECO:0000313" key="9">
    <source>
        <dbReference type="EMBL" id="BCS82087.1"/>
    </source>
</evidence>
<dbReference type="PANTHER" id="PTHR43744">
    <property type="entry name" value="ABC TRANSPORTER PERMEASE PROTEIN MG189-RELATED-RELATED"/>
    <property type="match status" value="1"/>
</dbReference>
<reference evidence="9 10" key="1">
    <citation type="submission" date="2021-02" db="EMBL/GenBank/DDBJ databases">
        <title>Nitrogen-fixing ability and nitrogen fixation related genes of thermophilic fermentative bacteria in the genus Caldicellulosiruptor.</title>
        <authorList>
            <person name="Chen Y."/>
            <person name="Nishihara A."/>
            <person name="Haruta S."/>
        </authorList>
    </citation>
    <scope>NUCLEOTIDE SEQUENCE [LARGE SCALE GENOMIC DNA]</scope>
    <source>
        <strain evidence="9 10">YA01</strain>
    </source>
</reference>
<evidence type="ECO:0000256" key="5">
    <source>
        <dbReference type="ARBA" id="ARBA00022989"/>
    </source>
</evidence>
<feature type="transmembrane region" description="Helical" evidence="7">
    <location>
        <begin position="191"/>
        <end position="216"/>
    </location>
</feature>
<keyword evidence="10" id="KW-1185">Reference proteome</keyword>